<keyword evidence="6 8" id="KW-1133">Transmembrane helix</keyword>
<keyword evidence="4" id="KW-1003">Cell membrane</keyword>
<keyword evidence="7 8" id="KW-0472">Membrane</keyword>
<feature type="transmembrane region" description="Helical" evidence="8">
    <location>
        <begin position="215"/>
        <end position="244"/>
    </location>
</feature>
<dbReference type="InterPro" id="IPR000522">
    <property type="entry name" value="ABC_transptr_permease_BtuC"/>
</dbReference>
<evidence type="ECO:0000256" key="2">
    <source>
        <dbReference type="ARBA" id="ARBA00007935"/>
    </source>
</evidence>
<evidence type="ECO:0000256" key="8">
    <source>
        <dbReference type="SAM" id="Phobius"/>
    </source>
</evidence>
<organism evidence="9 10">
    <name type="scientific">Vibrio stylophorae</name>
    <dbReference type="NCBI Taxonomy" id="659351"/>
    <lineage>
        <taxon>Bacteria</taxon>
        <taxon>Pseudomonadati</taxon>
        <taxon>Pseudomonadota</taxon>
        <taxon>Gammaproteobacteria</taxon>
        <taxon>Vibrionales</taxon>
        <taxon>Vibrionaceae</taxon>
        <taxon>Vibrio</taxon>
    </lineage>
</organism>
<dbReference type="Pfam" id="PF01032">
    <property type="entry name" value="FecCD"/>
    <property type="match status" value="1"/>
</dbReference>
<name>A0ABN8DQ07_9VIBR</name>
<sequence>MQPRFFLLIAAGSLFVGVASVSPLDLLQDNSQAWSIFWVSRLPRLLAIIFAGAGLSIAGLLMQQIVQNRFAAPSTTGTIDCAMLGYILSLAFFSHWGRWSQMLLIFACAMGGTLLFVRFIARLPLKNTVMIPLIGIMYGNVVGALTTFFAYEYDLMQTLAAWKVANFASVLQGNYELLFIALPVAVVAYLFAFQLNAASMGESFAKNIGLHYSQILLIGVTLVAILSASVVMIVGVIPFLGLIVPNLVSLLSGDNLRKNLPWTAYWGALLVLMCDLLGRILIFPYEVPIAMVMSVFGGAIFISLILKERRHG</sequence>
<dbReference type="InterPro" id="IPR037294">
    <property type="entry name" value="ABC_BtuC-like"/>
</dbReference>
<dbReference type="PANTHER" id="PTHR30472">
    <property type="entry name" value="FERRIC ENTEROBACTIN TRANSPORT SYSTEM PERMEASE PROTEIN"/>
    <property type="match status" value="1"/>
</dbReference>
<evidence type="ECO:0000313" key="9">
    <source>
        <dbReference type="EMBL" id="CAH0533266.1"/>
    </source>
</evidence>
<dbReference type="SUPFAM" id="SSF81345">
    <property type="entry name" value="ABC transporter involved in vitamin B12 uptake, BtuC"/>
    <property type="match status" value="1"/>
</dbReference>
<dbReference type="RefSeq" id="WP_237465599.1">
    <property type="nucleotide sequence ID" value="NZ_CAKLDI010000001.1"/>
</dbReference>
<evidence type="ECO:0000256" key="1">
    <source>
        <dbReference type="ARBA" id="ARBA00004651"/>
    </source>
</evidence>
<dbReference type="CDD" id="cd06550">
    <property type="entry name" value="TM_ABC_iron-siderophores_like"/>
    <property type="match status" value="1"/>
</dbReference>
<evidence type="ECO:0000256" key="7">
    <source>
        <dbReference type="ARBA" id="ARBA00023136"/>
    </source>
</evidence>
<evidence type="ECO:0000256" key="4">
    <source>
        <dbReference type="ARBA" id="ARBA00022475"/>
    </source>
</evidence>
<evidence type="ECO:0000313" key="10">
    <source>
        <dbReference type="Proteomes" id="UP000838672"/>
    </source>
</evidence>
<keyword evidence="3" id="KW-0813">Transport</keyword>
<evidence type="ECO:0000256" key="5">
    <source>
        <dbReference type="ARBA" id="ARBA00022692"/>
    </source>
</evidence>
<dbReference type="EMBL" id="CAKLDI010000001">
    <property type="protein sequence ID" value="CAH0533266.1"/>
    <property type="molecule type" value="Genomic_DNA"/>
</dbReference>
<proteinExistence type="inferred from homology"/>
<feature type="transmembrane region" description="Helical" evidence="8">
    <location>
        <begin position="264"/>
        <end position="282"/>
    </location>
</feature>
<comment type="subcellular location">
    <subcellularLocation>
        <location evidence="1">Cell membrane</location>
        <topology evidence="1">Multi-pass membrane protein</topology>
    </subcellularLocation>
</comment>
<feature type="transmembrane region" description="Helical" evidence="8">
    <location>
        <begin position="133"/>
        <end position="151"/>
    </location>
</feature>
<dbReference type="Proteomes" id="UP000838672">
    <property type="component" value="Unassembled WGS sequence"/>
</dbReference>
<comment type="similarity">
    <text evidence="2">Belongs to the binding-protein-dependent transport system permease family. FecCD subfamily.</text>
</comment>
<keyword evidence="5 8" id="KW-0812">Transmembrane</keyword>
<protein>
    <submittedName>
        <fullName evidence="9">Petrobactin import system permease protein YclN</fullName>
    </submittedName>
</protein>
<feature type="transmembrane region" description="Helical" evidence="8">
    <location>
        <begin position="78"/>
        <end position="96"/>
    </location>
</feature>
<feature type="transmembrane region" description="Helical" evidence="8">
    <location>
        <begin position="177"/>
        <end position="195"/>
    </location>
</feature>
<dbReference type="Gene3D" id="1.10.3470.10">
    <property type="entry name" value="ABC transporter involved in vitamin B12 uptake, BtuC"/>
    <property type="match status" value="1"/>
</dbReference>
<dbReference type="PANTHER" id="PTHR30472:SF27">
    <property type="entry name" value="PETROBACTIN IMPORT SYSTEM PERMEASE PROTEIN YCLN"/>
    <property type="match status" value="1"/>
</dbReference>
<keyword evidence="10" id="KW-1185">Reference proteome</keyword>
<feature type="transmembrane region" description="Helical" evidence="8">
    <location>
        <begin position="45"/>
        <end position="66"/>
    </location>
</feature>
<evidence type="ECO:0000256" key="6">
    <source>
        <dbReference type="ARBA" id="ARBA00022989"/>
    </source>
</evidence>
<accession>A0ABN8DQ07</accession>
<reference evidence="9" key="1">
    <citation type="submission" date="2021-11" db="EMBL/GenBank/DDBJ databases">
        <authorList>
            <person name="Rodrigo-Torres L."/>
            <person name="Arahal R. D."/>
            <person name="Lucena T."/>
        </authorList>
    </citation>
    <scope>NUCLEOTIDE SEQUENCE</scope>
    <source>
        <strain evidence="9">CECT 7929</strain>
    </source>
</reference>
<comment type="caution">
    <text evidence="9">The sequence shown here is derived from an EMBL/GenBank/DDBJ whole genome shotgun (WGS) entry which is preliminary data.</text>
</comment>
<feature type="transmembrane region" description="Helical" evidence="8">
    <location>
        <begin position="289"/>
        <end position="306"/>
    </location>
</feature>
<evidence type="ECO:0000256" key="3">
    <source>
        <dbReference type="ARBA" id="ARBA00022448"/>
    </source>
</evidence>
<gene>
    <name evidence="9" type="primary">yclN</name>
    <name evidence="9" type="ORF">VST7929_01130</name>
</gene>
<feature type="transmembrane region" description="Helical" evidence="8">
    <location>
        <begin position="102"/>
        <end position="121"/>
    </location>
</feature>